<comment type="subunit">
    <text evidence="5">The target of rapamycin complex 1 (TORC1) is composed of at least RAPTOR, LST8 and TOR.</text>
</comment>
<dbReference type="GO" id="GO:0032956">
    <property type="term" value="P:regulation of actin cytoskeleton organization"/>
    <property type="evidence" value="ECO:0007669"/>
    <property type="project" value="TreeGrafter"/>
</dbReference>
<dbReference type="GO" id="GO:0031932">
    <property type="term" value="C:TORC2 complex"/>
    <property type="evidence" value="ECO:0007669"/>
    <property type="project" value="InterPro"/>
</dbReference>
<dbReference type="SMART" id="SM00320">
    <property type="entry name" value="WD40"/>
    <property type="match status" value="3"/>
</dbReference>
<reference evidence="7 8" key="1">
    <citation type="journal article" date="2016" name="Sci. Rep.">
        <title>The genome sequence of the outbreeding globe artichoke constructed de novo incorporating a phase-aware low-pass sequencing strategy of F1 progeny.</title>
        <authorList>
            <person name="Scaglione D."/>
            <person name="Reyes-Chin-Wo S."/>
            <person name="Acquadro A."/>
            <person name="Froenicke L."/>
            <person name="Portis E."/>
            <person name="Beitel C."/>
            <person name="Tirone M."/>
            <person name="Mauro R."/>
            <person name="Lo Monaco A."/>
            <person name="Mauromicale G."/>
            <person name="Faccioli P."/>
            <person name="Cattivelli L."/>
            <person name="Rieseberg L."/>
            <person name="Michelmore R."/>
            <person name="Lanteri S."/>
        </authorList>
    </citation>
    <scope>NUCLEOTIDE SEQUENCE [LARGE SCALE GENOMIC DNA]</scope>
    <source>
        <strain evidence="7">2C</strain>
    </source>
</reference>
<comment type="similarity">
    <text evidence="1 5">Belongs to the WD repeat LST8 family.</text>
</comment>
<feature type="repeat" description="WD" evidence="4">
    <location>
        <begin position="208"/>
        <end position="253"/>
    </location>
</feature>
<organism evidence="7 8">
    <name type="scientific">Cynara cardunculus var. scolymus</name>
    <name type="common">Globe artichoke</name>
    <name type="synonym">Cynara scolymus</name>
    <dbReference type="NCBI Taxonomy" id="59895"/>
    <lineage>
        <taxon>Eukaryota</taxon>
        <taxon>Viridiplantae</taxon>
        <taxon>Streptophyta</taxon>
        <taxon>Embryophyta</taxon>
        <taxon>Tracheophyta</taxon>
        <taxon>Spermatophyta</taxon>
        <taxon>Magnoliopsida</taxon>
        <taxon>eudicotyledons</taxon>
        <taxon>Gunneridae</taxon>
        <taxon>Pentapetalae</taxon>
        <taxon>asterids</taxon>
        <taxon>campanulids</taxon>
        <taxon>Asterales</taxon>
        <taxon>Asteraceae</taxon>
        <taxon>Carduoideae</taxon>
        <taxon>Cardueae</taxon>
        <taxon>Carduinae</taxon>
        <taxon>Cynara</taxon>
    </lineage>
</organism>
<evidence type="ECO:0000256" key="3">
    <source>
        <dbReference type="ARBA" id="ARBA00022737"/>
    </source>
</evidence>
<dbReference type="Gramene" id="KVH98458">
    <property type="protein sequence ID" value="KVH98458"/>
    <property type="gene ID" value="Ccrd_023283"/>
</dbReference>
<comment type="subcellular location">
    <subcellularLocation>
        <location evidence="5">Endosome</location>
    </subcellularLocation>
</comment>
<comment type="caution">
    <text evidence="7">The sequence shown here is derived from an EMBL/GenBank/DDBJ whole genome shotgun (WGS) entry which is preliminary data.</text>
</comment>
<dbReference type="GO" id="GO:0005768">
    <property type="term" value="C:endosome"/>
    <property type="evidence" value="ECO:0007669"/>
    <property type="project" value="UniProtKB-SubCell"/>
</dbReference>
<dbReference type="PANTHER" id="PTHR19842">
    <property type="entry name" value="G BETA-LIKE PROTEIN GBL"/>
    <property type="match status" value="1"/>
</dbReference>
<keyword evidence="8" id="KW-1185">Reference proteome</keyword>
<dbReference type="Proteomes" id="UP000243975">
    <property type="component" value="Unassembled WGS sequence"/>
</dbReference>
<sequence>MRSASFSRVKIVNDSSEGDNGGELSSDKVSEKAKIPDHEVKARRRIDRGGGLEVRGNGEKMIWFGWRQTMTQPSVVLATASYDHTIRFWEAKSGRCYRTIQYPESVSSEDGTVKIWDLRAPGCQREYESRAAVNTVVLHPNQTELISGDQNGNIRVWDLTANSCSLRSLTVMWDGSLVVAANNRGTCYVWRLLRGTQTMTNFEPLHKLQAHDGYILKCLLSPEFCEPQRYLATASSDSTVKIWNVDGFTLEKTLVASSDTTARLWSMSTGEDIRVYQGHHKATVCCALHDGAETTAA</sequence>
<dbReference type="STRING" id="59895.A0A103XX28"/>
<dbReference type="PRINTS" id="PR00320">
    <property type="entry name" value="GPROTEINBRPT"/>
</dbReference>
<dbReference type="PROSITE" id="PS50294">
    <property type="entry name" value="WD_REPEATS_REGION"/>
    <property type="match status" value="2"/>
</dbReference>
<comment type="function">
    <text evidence="5">Component of TORC1 complex, which is an essential cell growth regulator that controls plant development. Acts by activating transcription, protein synthesis and ribosome biogenesis, and inhibiting mRNA degradation and autophagy.</text>
</comment>
<dbReference type="SUPFAM" id="SSF50978">
    <property type="entry name" value="WD40 repeat-like"/>
    <property type="match status" value="1"/>
</dbReference>
<dbReference type="PANTHER" id="PTHR19842:SF0">
    <property type="entry name" value="TARGET OF RAPAMYCIN COMPLEX SUBUNIT LST8"/>
    <property type="match status" value="1"/>
</dbReference>
<dbReference type="InterPro" id="IPR020472">
    <property type="entry name" value="WD40_PAC1"/>
</dbReference>
<accession>A0A103XX28</accession>
<dbReference type="InterPro" id="IPR019775">
    <property type="entry name" value="WD40_repeat_CS"/>
</dbReference>
<evidence type="ECO:0000256" key="1">
    <source>
        <dbReference type="ARBA" id="ARBA00009890"/>
    </source>
</evidence>
<feature type="region of interest" description="Disordered" evidence="6">
    <location>
        <begin position="1"/>
        <end position="36"/>
    </location>
</feature>
<dbReference type="OMA" id="AYNGHSH"/>
<evidence type="ECO:0000256" key="2">
    <source>
        <dbReference type="ARBA" id="ARBA00022574"/>
    </source>
</evidence>
<keyword evidence="3 5" id="KW-0677">Repeat</keyword>
<dbReference type="InterPro" id="IPR036322">
    <property type="entry name" value="WD40_repeat_dom_sf"/>
</dbReference>
<dbReference type="InterPro" id="IPR001680">
    <property type="entry name" value="WD40_rpt"/>
</dbReference>
<dbReference type="AlphaFoldDB" id="A0A103XX28"/>
<dbReference type="PROSITE" id="PS50082">
    <property type="entry name" value="WD_REPEATS_2"/>
    <property type="match status" value="3"/>
</dbReference>
<dbReference type="Pfam" id="PF00400">
    <property type="entry name" value="WD40"/>
    <property type="match status" value="2"/>
</dbReference>
<evidence type="ECO:0000313" key="7">
    <source>
        <dbReference type="EMBL" id="KVH98458.1"/>
    </source>
</evidence>
<protein>
    <recommendedName>
        <fullName evidence="5">Target of rapamycin complex subunit LST8</fullName>
        <shortName evidence="5">TORC subunit LST8</shortName>
    </recommendedName>
    <alternativeName>
        <fullName evidence="5">Lethal with SEC13 protein 8 homolog</fullName>
    </alternativeName>
</protein>
<evidence type="ECO:0000256" key="5">
    <source>
        <dbReference type="RuleBase" id="RU369068"/>
    </source>
</evidence>
<gene>
    <name evidence="7" type="ORF">Ccrd_023283</name>
</gene>
<dbReference type="Gene3D" id="2.130.10.10">
    <property type="entry name" value="YVTN repeat-like/Quinoprotein amine dehydrogenase"/>
    <property type="match status" value="2"/>
</dbReference>
<dbReference type="InterPro" id="IPR037588">
    <property type="entry name" value="MLST8"/>
</dbReference>
<proteinExistence type="inferred from homology"/>
<evidence type="ECO:0000256" key="4">
    <source>
        <dbReference type="PROSITE-ProRule" id="PRU00221"/>
    </source>
</evidence>
<name>A0A103XX28_CYNCS</name>
<keyword evidence="5" id="KW-0967">Endosome</keyword>
<feature type="repeat" description="WD" evidence="4">
    <location>
        <begin position="77"/>
        <end position="99"/>
    </location>
</feature>
<dbReference type="GO" id="GO:0031931">
    <property type="term" value="C:TORC1 complex"/>
    <property type="evidence" value="ECO:0007669"/>
    <property type="project" value="UniProtKB-UniRule"/>
</dbReference>
<dbReference type="EMBL" id="LEKV01003795">
    <property type="protein sequence ID" value="KVH98458.1"/>
    <property type="molecule type" value="Genomic_DNA"/>
</dbReference>
<dbReference type="InterPro" id="IPR015943">
    <property type="entry name" value="WD40/YVTN_repeat-like_dom_sf"/>
</dbReference>
<evidence type="ECO:0000256" key="6">
    <source>
        <dbReference type="SAM" id="MobiDB-lite"/>
    </source>
</evidence>
<dbReference type="GO" id="GO:0031929">
    <property type="term" value="P:TOR signaling"/>
    <property type="evidence" value="ECO:0007669"/>
    <property type="project" value="UniProtKB-UniRule"/>
</dbReference>
<feature type="compositionally biased region" description="Basic and acidic residues" evidence="6">
    <location>
        <begin position="25"/>
        <end position="36"/>
    </location>
</feature>
<dbReference type="PROSITE" id="PS00678">
    <property type="entry name" value="WD_REPEATS_1"/>
    <property type="match status" value="2"/>
</dbReference>
<evidence type="ECO:0000313" key="8">
    <source>
        <dbReference type="Proteomes" id="UP000243975"/>
    </source>
</evidence>
<feature type="repeat" description="WD" evidence="4">
    <location>
        <begin position="126"/>
        <end position="167"/>
    </location>
</feature>
<keyword evidence="2 4" id="KW-0853">WD repeat</keyword>